<organism evidence="2">
    <name type="scientific">Pseudogymnoascus destructans</name>
    <dbReference type="NCBI Taxonomy" id="655981"/>
    <lineage>
        <taxon>Eukaryota</taxon>
        <taxon>Fungi</taxon>
        <taxon>Dikarya</taxon>
        <taxon>Ascomycota</taxon>
        <taxon>Pezizomycotina</taxon>
        <taxon>Leotiomycetes</taxon>
        <taxon>Thelebolales</taxon>
        <taxon>Thelebolaceae</taxon>
        <taxon>Pseudogymnoascus</taxon>
    </lineage>
</organism>
<dbReference type="EMBL" id="KV441393">
    <property type="protein sequence ID" value="OAF59858.1"/>
    <property type="molecule type" value="Genomic_DNA"/>
</dbReference>
<dbReference type="OrthoDB" id="1935484at2759"/>
<evidence type="ECO:0000313" key="2">
    <source>
        <dbReference type="EMBL" id="OAF59858.1"/>
    </source>
</evidence>
<protein>
    <submittedName>
        <fullName evidence="2">Uncharacterized protein</fullName>
    </submittedName>
</protein>
<dbReference type="Proteomes" id="UP000077154">
    <property type="component" value="Unassembled WGS sequence"/>
</dbReference>
<reference evidence="2" key="1">
    <citation type="submission" date="2016-03" db="EMBL/GenBank/DDBJ databases">
        <title>Updated assembly of Pseudogymnoascus destructans, the fungus causing white-nose syndrome of bats.</title>
        <authorList>
            <person name="Palmer J.M."/>
            <person name="Drees K.P."/>
            <person name="Foster J.T."/>
            <person name="Lindner D.L."/>
        </authorList>
    </citation>
    <scope>NUCLEOTIDE SEQUENCE [LARGE SCALE GENOMIC DNA]</scope>
    <source>
        <strain evidence="2">20631-21</strain>
    </source>
</reference>
<accession>A0A177ACP4</accession>
<dbReference type="AlphaFoldDB" id="A0A177ACP4"/>
<dbReference type="eggNOG" id="KOG2533">
    <property type="taxonomic scope" value="Eukaryota"/>
</dbReference>
<dbReference type="RefSeq" id="XP_024325141.1">
    <property type="nucleotide sequence ID" value="XM_024467380.1"/>
</dbReference>
<feature type="region of interest" description="Disordered" evidence="1">
    <location>
        <begin position="1"/>
        <end position="29"/>
    </location>
</feature>
<proteinExistence type="predicted"/>
<sequence>MGSASIGSRRGDDSDRMSVSSEGKPGVIPGNLLDGVQIVTKGGNLVTKDGVSTQESDTSPSTNVFADPEIRDLYVKMYEKARYECRHVFDADLTWTAEEEKKLIRKVDWRICSWACIMFFSL</sequence>
<evidence type="ECO:0000256" key="1">
    <source>
        <dbReference type="SAM" id="MobiDB-lite"/>
    </source>
</evidence>
<dbReference type="GeneID" id="36286811"/>
<gene>
    <name evidence="2" type="ORF">VC83_03737</name>
</gene>
<name>A0A177ACP4_9PEZI</name>
<dbReference type="VEuPathDB" id="FungiDB:GMDG_02710"/>